<evidence type="ECO:0000313" key="1">
    <source>
        <dbReference type="EMBL" id="VFU49470.1"/>
    </source>
</evidence>
<dbReference type="AlphaFoldDB" id="A0A6N2MAI8"/>
<organism evidence="1">
    <name type="scientific">Salix viminalis</name>
    <name type="common">Common osier</name>
    <name type="synonym">Basket willow</name>
    <dbReference type="NCBI Taxonomy" id="40686"/>
    <lineage>
        <taxon>Eukaryota</taxon>
        <taxon>Viridiplantae</taxon>
        <taxon>Streptophyta</taxon>
        <taxon>Embryophyta</taxon>
        <taxon>Tracheophyta</taxon>
        <taxon>Spermatophyta</taxon>
        <taxon>Magnoliopsida</taxon>
        <taxon>eudicotyledons</taxon>
        <taxon>Gunneridae</taxon>
        <taxon>Pentapetalae</taxon>
        <taxon>rosids</taxon>
        <taxon>fabids</taxon>
        <taxon>Malpighiales</taxon>
        <taxon>Salicaceae</taxon>
        <taxon>Saliceae</taxon>
        <taxon>Salix</taxon>
    </lineage>
</organism>
<accession>A0A6N2MAI8</accession>
<sequence>MVGRRTGASSSLWKARYSSRDTVISTILYLSIWTSVSFINHKAHQKLFGLWCIMAGDLSNTVRDEDCICWAEKVQCRIPACVPSN</sequence>
<reference evidence="1" key="1">
    <citation type="submission" date="2019-03" db="EMBL/GenBank/DDBJ databases">
        <authorList>
            <person name="Mank J."/>
            <person name="Almeida P."/>
        </authorList>
    </citation>
    <scope>NUCLEOTIDE SEQUENCE</scope>
    <source>
        <strain evidence="1">78183</strain>
    </source>
</reference>
<dbReference type="EMBL" id="CAADRP010001707">
    <property type="protein sequence ID" value="VFU49470.1"/>
    <property type="molecule type" value="Genomic_DNA"/>
</dbReference>
<gene>
    <name evidence="1" type="ORF">SVIM_LOCUS326076</name>
</gene>
<protein>
    <submittedName>
        <fullName evidence="1">Uncharacterized protein</fullName>
    </submittedName>
</protein>
<proteinExistence type="predicted"/>
<name>A0A6N2MAI8_SALVM</name>